<dbReference type="Pfam" id="PF00400">
    <property type="entry name" value="WD40"/>
    <property type="match status" value="5"/>
</dbReference>
<evidence type="ECO:0000256" key="2">
    <source>
        <dbReference type="ARBA" id="ARBA00022737"/>
    </source>
</evidence>
<dbReference type="Proteomes" id="UP000290540">
    <property type="component" value="Unassembled WGS sequence"/>
</dbReference>
<sequence length="1310" mass="145150">MHTRLESPNLYTIGWIAALPIELAAATALLHDLHVAPEGFEQRPSDTNSYTWGRIGEHNVVIALLPAGVYGNTPAATTASNLIHSLPHIRIGLLVGIGGGIARPDLDHDIRLGDVVVSQPDGTTGGVVQYDFGKAKANGAWERKGSLDKPPLVLLSALGRLQAQHEQAPSKVPELLQKMLEANPYMKRPKKAFTYQGAENDRLFESQHNHVGGSNCDKCDSAWEVKRDRRESTDPEIHYGVIASGNTLIKDAATRDSLLDDTGHQCLCVEMEAAGLMDRFPCLVIRGICDYADSHKNDRWQRYAAATAAAFAVELLEYVPVGQLEATQKVVEAIQSLNMEMCNLRTSIDNIGHRITLDGLPNAKGASFDSHAEEHSPTCLPGTRVELLKDINRWVDDQNSKTIFWLNGMAGTGKSTIARTIAQMRHKRGDLGASFFFKRGEADRGSLAKFVPTVARRLAWNMPEVAPFIKNAVDADPAIADKAVREQFEKLVREPLSKATATSLSRPSVVIVVDALDECERDADIKCVLELFSTLRFACFLHVRVLVTSRPELPVRLGFSCIEDTHQDLILHEIPQSIIKHDIAVFLRHEFNSIRENFNNLKEDWRLPVDWPTEADLIKLTMAAVPLFIYAVTICRFVNDSCLGNPDKLLQSVLHHTSNDHASKLDMTYSPVLKQQVVNRSGRERRNIIESFRLIVGTIITLASPLPVRALALLLNVHIDEVATRLRMLHSVLKVPDSIDSPVRLLHLSFRDYLVDTENKETVEFWVDEKLAHRNLAKHCLRVMRGGLRKNLCGLSFPGMYRSAVGVGQLEEHVPPELQYACMNWVYHQTKVDLGPNDMDDTYDFLKTHFLHWLEVLSLVGRISESTGFIDELQSIVDPEKSAQALSFLHDAKRFILNCRWVIDTAPLQLYASALLFAPKQSIVRQTFQRCLPRWISPLPKVDSDWSAVLQTHEGHTDWVHSVAFSHDGKLIASGSFDKTVKIWNVATGEEERTLEGHTNLVSSVVFSKDGKLIASGSDDKTVKIWNVATGEEERTLKGHTGSVNSVIWNVATGEEEQTLEGHTNWVSSVVFSKDGKRIASASGDKTVKIWNVATGKEERTLEGHTNWVTSVVFSKDGKRIASASADKTVKIWNVATGKEERTLEGHTNWVTSVVFSKDGKLIASASNDETVKIWNMATGINVKSFDTSQSTEVLSFTDDDSVLVTSAGRFSLGFRKTSTLHSSEGGRKLGSTEVQGEVDARLGFGINHDNTWITAGGPDGRKVLWLPPNFRPDVSAILTQPSGSVVVICCPSGRVVIMGFRESSFSNRV</sequence>
<dbReference type="InterPro" id="IPR001680">
    <property type="entry name" value="WD40_rpt"/>
</dbReference>
<proteinExistence type="predicted"/>
<evidence type="ECO:0000256" key="1">
    <source>
        <dbReference type="ARBA" id="ARBA00022574"/>
    </source>
</evidence>
<dbReference type="GO" id="GO:0003824">
    <property type="term" value="F:catalytic activity"/>
    <property type="evidence" value="ECO:0007669"/>
    <property type="project" value="InterPro"/>
</dbReference>
<dbReference type="Gene3D" id="2.130.10.10">
    <property type="entry name" value="YVTN repeat-like/Quinoprotein amine dehydrogenase"/>
    <property type="match status" value="4"/>
</dbReference>
<dbReference type="InterPro" id="IPR053137">
    <property type="entry name" value="NLR-like"/>
</dbReference>
<feature type="repeat" description="WD" evidence="3">
    <location>
        <begin position="1144"/>
        <end position="1185"/>
    </location>
</feature>
<gene>
    <name evidence="5" type="ORF">BFJ63_vAg17771</name>
</gene>
<reference evidence="5 6" key="1">
    <citation type="submission" date="2016-12" db="EMBL/GenBank/DDBJ databases">
        <title>Draft genome sequence of Fusarium oxysporum causing rot on Narcissus.</title>
        <authorList>
            <person name="Armitage A.D."/>
            <person name="Taylor A."/>
            <person name="Clarkson J.P."/>
            <person name="Harrison R.J."/>
            <person name="Jackson A.C."/>
        </authorList>
    </citation>
    <scope>NUCLEOTIDE SEQUENCE [LARGE SCALE GENOMIC DNA]</scope>
    <source>
        <strain evidence="5 6">N139</strain>
    </source>
</reference>
<dbReference type="Gene3D" id="3.40.50.300">
    <property type="entry name" value="P-loop containing nucleotide triphosphate hydrolases"/>
    <property type="match status" value="1"/>
</dbReference>
<dbReference type="InterPro" id="IPR007111">
    <property type="entry name" value="NACHT_NTPase"/>
</dbReference>
<keyword evidence="1 3" id="KW-0853">WD repeat</keyword>
<comment type="caution">
    <text evidence="5">The sequence shown here is derived from an EMBL/GenBank/DDBJ whole genome shotgun (WGS) entry which is preliminary data.</text>
</comment>
<dbReference type="PROSITE" id="PS00678">
    <property type="entry name" value="WD_REPEATS_1"/>
    <property type="match status" value="5"/>
</dbReference>
<feature type="repeat" description="WD" evidence="3">
    <location>
        <begin position="1102"/>
        <end position="1143"/>
    </location>
</feature>
<dbReference type="PRINTS" id="PR00320">
    <property type="entry name" value="GPROTEINBRPT"/>
</dbReference>
<dbReference type="InterPro" id="IPR027417">
    <property type="entry name" value="P-loop_NTPase"/>
</dbReference>
<feature type="repeat" description="WD" evidence="3">
    <location>
        <begin position="1060"/>
        <end position="1101"/>
    </location>
</feature>
<dbReference type="PANTHER" id="PTHR46082:SF11">
    <property type="entry name" value="AAA+ ATPASE DOMAIN-CONTAINING PROTEIN-RELATED"/>
    <property type="match status" value="1"/>
</dbReference>
<dbReference type="InterPro" id="IPR020472">
    <property type="entry name" value="WD40_PAC1"/>
</dbReference>
<dbReference type="SUPFAM" id="SSF53167">
    <property type="entry name" value="Purine and uridine phosphorylases"/>
    <property type="match status" value="1"/>
</dbReference>
<dbReference type="PROSITE" id="PS50082">
    <property type="entry name" value="WD_REPEATS_2"/>
    <property type="match status" value="5"/>
</dbReference>
<dbReference type="EMBL" id="MQTW01000670">
    <property type="protein sequence ID" value="RYC79347.1"/>
    <property type="molecule type" value="Genomic_DNA"/>
</dbReference>
<dbReference type="CDD" id="cd00200">
    <property type="entry name" value="WD40"/>
    <property type="match status" value="1"/>
</dbReference>
<dbReference type="PROSITE" id="PS50294">
    <property type="entry name" value="WD_REPEATS_REGION"/>
    <property type="match status" value="5"/>
</dbReference>
<dbReference type="InterPro" id="IPR015943">
    <property type="entry name" value="WD40/YVTN_repeat-like_dom_sf"/>
</dbReference>
<feature type="repeat" description="WD" evidence="3">
    <location>
        <begin position="953"/>
        <end position="994"/>
    </location>
</feature>
<accession>A0A4Q2V631</accession>
<dbReference type="SUPFAM" id="SSF50978">
    <property type="entry name" value="WD40 repeat-like"/>
    <property type="match status" value="1"/>
</dbReference>
<feature type="repeat" description="WD" evidence="3">
    <location>
        <begin position="995"/>
        <end position="1036"/>
    </location>
</feature>
<name>A0A4Q2V631_FUSOX</name>
<organism evidence="5 6">
    <name type="scientific">Fusarium oxysporum f. sp. narcissi</name>
    <dbReference type="NCBI Taxonomy" id="451672"/>
    <lineage>
        <taxon>Eukaryota</taxon>
        <taxon>Fungi</taxon>
        <taxon>Dikarya</taxon>
        <taxon>Ascomycota</taxon>
        <taxon>Pezizomycotina</taxon>
        <taxon>Sordariomycetes</taxon>
        <taxon>Hypocreomycetidae</taxon>
        <taxon>Hypocreales</taxon>
        <taxon>Nectriaceae</taxon>
        <taxon>Fusarium</taxon>
        <taxon>Fusarium oxysporum species complex</taxon>
    </lineage>
</organism>
<dbReference type="Pfam" id="PF24883">
    <property type="entry name" value="NPHP3_N"/>
    <property type="match status" value="1"/>
</dbReference>
<evidence type="ECO:0000259" key="4">
    <source>
        <dbReference type="PROSITE" id="PS50837"/>
    </source>
</evidence>
<protein>
    <recommendedName>
        <fullName evidence="4">NACHT domain-containing protein</fullName>
    </recommendedName>
</protein>
<dbReference type="GO" id="GO:0009116">
    <property type="term" value="P:nucleoside metabolic process"/>
    <property type="evidence" value="ECO:0007669"/>
    <property type="project" value="InterPro"/>
</dbReference>
<keyword evidence="2" id="KW-0677">Repeat</keyword>
<dbReference type="InterPro" id="IPR019775">
    <property type="entry name" value="WD40_repeat_CS"/>
</dbReference>
<evidence type="ECO:0000313" key="6">
    <source>
        <dbReference type="Proteomes" id="UP000290540"/>
    </source>
</evidence>
<feature type="domain" description="NACHT" evidence="4">
    <location>
        <begin position="402"/>
        <end position="551"/>
    </location>
</feature>
<dbReference type="InterPro" id="IPR036322">
    <property type="entry name" value="WD40_repeat_dom_sf"/>
</dbReference>
<dbReference type="SUPFAM" id="SSF52540">
    <property type="entry name" value="P-loop containing nucleoside triphosphate hydrolases"/>
    <property type="match status" value="1"/>
</dbReference>
<evidence type="ECO:0000256" key="3">
    <source>
        <dbReference type="PROSITE-ProRule" id="PRU00221"/>
    </source>
</evidence>
<dbReference type="PANTHER" id="PTHR46082">
    <property type="entry name" value="ATP/GTP-BINDING PROTEIN-RELATED"/>
    <property type="match status" value="1"/>
</dbReference>
<dbReference type="InterPro" id="IPR035994">
    <property type="entry name" value="Nucleoside_phosphorylase_sf"/>
</dbReference>
<evidence type="ECO:0000313" key="5">
    <source>
        <dbReference type="EMBL" id="RYC79347.1"/>
    </source>
</evidence>
<dbReference type="SMART" id="SM00320">
    <property type="entry name" value="WD40"/>
    <property type="match status" value="5"/>
</dbReference>
<dbReference type="PROSITE" id="PS50837">
    <property type="entry name" value="NACHT"/>
    <property type="match status" value="1"/>
</dbReference>
<dbReference type="Gene3D" id="3.40.50.1580">
    <property type="entry name" value="Nucleoside phosphorylase domain"/>
    <property type="match status" value="1"/>
</dbReference>
<dbReference type="InterPro" id="IPR056884">
    <property type="entry name" value="NPHP3-like_N"/>
</dbReference>